<feature type="domain" description="Bulb-type lectin" evidence="6">
    <location>
        <begin position="29"/>
        <end position="150"/>
    </location>
</feature>
<dbReference type="PANTHER" id="PTHR32444">
    <property type="entry name" value="BULB-TYPE LECTIN DOMAIN-CONTAINING PROTEIN"/>
    <property type="match status" value="1"/>
</dbReference>
<dbReference type="CDD" id="cd00028">
    <property type="entry name" value="B_lectin"/>
    <property type="match status" value="1"/>
</dbReference>
<evidence type="ECO:0000313" key="8">
    <source>
        <dbReference type="Proteomes" id="UP001151532"/>
    </source>
</evidence>
<accession>A0A9Q1AGR9</accession>
<dbReference type="InterPro" id="IPR011009">
    <property type="entry name" value="Kinase-like_dom_sf"/>
</dbReference>
<keyword evidence="2" id="KW-1015">Disulfide bond</keyword>
<evidence type="ECO:0000259" key="6">
    <source>
        <dbReference type="PROSITE" id="PS50927"/>
    </source>
</evidence>
<sequence length="322" mass="35179">MKSLSLRLRLTLLICSCFSSSSFTKSLAADTIAANQNLTDGETIVSSGGNYGMGFFSPGSSTQRYLGIWYNKISKGRIVWVANRETPITDKSGVFKVDGRGNLMLYDQNSSVIWSSNTSGQARNPVAQLLETGNLVVRNLEDPSPENFFWQSFHHPGNTFLPGMKVGRIASGLDVMISSWKSTDDPSPGDYTFEVDPKRLELVVNHNLDLKSPSANQGQGGSKGNNKAAVIAGSVLAPLLVVCLGICLLIRKKKMEKSKFDTSHGRSRKEQIAEDEFTIPGQDEDFDLPHYDFNTLANATNGFSFHNLLGEGGFGPVYKVTH</sequence>
<dbReference type="InterPro" id="IPR001480">
    <property type="entry name" value="Bulb-type_lectin_dom"/>
</dbReference>
<keyword evidence="3" id="KW-0325">Glycoprotein</keyword>
<gene>
    <name evidence="7" type="ORF">OIU79_021213</name>
</gene>
<dbReference type="FunFam" id="2.90.10.10:FF:000004">
    <property type="entry name" value="G-type lectin S-receptor-like serine/threonine-protein kinase"/>
    <property type="match status" value="1"/>
</dbReference>
<dbReference type="Proteomes" id="UP001151532">
    <property type="component" value="Chromosome 11"/>
</dbReference>
<keyword evidence="4" id="KW-0812">Transmembrane</keyword>
<keyword evidence="8" id="KW-1185">Reference proteome</keyword>
<protein>
    <recommendedName>
        <fullName evidence="6">Bulb-type lectin domain-containing protein</fullName>
    </recommendedName>
</protein>
<dbReference type="SUPFAM" id="SSF56112">
    <property type="entry name" value="Protein kinase-like (PK-like)"/>
    <property type="match status" value="1"/>
</dbReference>
<name>A0A9Q1AGR9_SALPP</name>
<organism evidence="7 8">
    <name type="scientific">Salix purpurea</name>
    <name type="common">Purple osier willow</name>
    <dbReference type="NCBI Taxonomy" id="77065"/>
    <lineage>
        <taxon>Eukaryota</taxon>
        <taxon>Viridiplantae</taxon>
        <taxon>Streptophyta</taxon>
        <taxon>Embryophyta</taxon>
        <taxon>Tracheophyta</taxon>
        <taxon>Spermatophyta</taxon>
        <taxon>Magnoliopsida</taxon>
        <taxon>eudicotyledons</taxon>
        <taxon>Gunneridae</taxon>
        <taxon>Pentapetalae</taxon>
        <taxon>rosids</taxon>
        <taxon>fabids</taxon>
        <taxon>Malpighiales</taxon>
        <taxon>Salicaceae</taxon>
        <taxon>Saliceae</taxon>
        <taxon>Salix</taxon>
    </lineage>
</organism>
<keyword evidence="1 5" id="KW-0732">Signal</keyword>
<dbReference type="InterPro" id="IPR036426">
    <property type="entry name" value="Bulb-type_lectin_dom_sf"/>
</dbReference>
<proteinExistence type="predicted"/>
<evidence type="ECO:0000256" key="2">
    <source>
        <dbReference type="ARBA" id="ARBA00023157"/>
    </source>
</evidence>
<keyword evidence="4" id="KW-1133">Transmembrane helix</keyword>
<feature type="chain" id="PRO_5040309599" description="Bulb-type lectin domain-containing protein" evidence="5">
    <location>
        <begin position="29"/>
        <end position="322"/>
    </location>
</feature>
<evidence type="ECO:0000256" key="3">
    <source>
        <dbReference type="ARBA" id="ARBA00023180"/>
    </source>
</evidence>
<feature type="signal peptide" evidence="5">
    <location>
        <begin position="1"/>
        <end position="28"/>
    </location>
</feature>
<dbReference type="OrthoDB" id="844175at2759"/>
<dbReference type="SMART" id="SM00108">
    <property type="entry name" value="B_lectin"/>
    <property type="match status" value="1"/>
</dbReference>
<reference evidence="7" key="1">
    <citation type="submission" date="2022-11" db="EMBL/GenBank/DDBJ databases">
        <authorList>
            <person name="Hyden B.L."/>
            <person name="Feng K."/>
            <person name="Yates T."/>
            <person name="Jawdy S."/>
            <person name="Smart L.B."/>
            <person name="Muchero W."/>
        </authorList>
    </citation>
    <scope>NUCLEOTIDE SEQUENCE</scope>
    <source>
        <tissue evidence="7">Shoot tip</tissue>
    </source>
</reference>
<feature type="transmembrane region" description="Helical" evidence="4">
    <location>
        <begin position="228"/>
        <end position="250"/>
    </location>
</feature>
<evidence type="ECO:0000256" key="4">
    <source>
        <dbReference type="SAM" id="Phobius"/>
    </source>
</evidence>
<dbReference type="EMBL" id="JAPFFK010000003">
    <property type="protein sequence ID" value="KAJ6770516.1"/>
    <property type="molecule type" value="Genomic_DNA"/>
</dbReference>
<keyword evidence="4" id="KW-0472">Membrane</keyword>
<dbReference type="PROSITE" id="PS50927">
    <property type="entry name" value="BULB_LECTIN"/>
    <property type="match status" value="1"/>
</dbReference>
<dbReference type="Gene3D" id="3.30.200.20">
    <property type="entry name" value="Phosphorylase Kinase, domain 1"/>
    <property type="match status" value="1"/>
</dbReference>
<dbReference type="SUPFAM" id="SSF51110">
    <property type="entry name" value="alpha-D-mannose-specific plant lectins"/>
    <property type="match status" value="1"/>
</dbReference>
<evidence type="ECO:0000313" key="7">
    <source>
        <dbReference type="EMBL" id="KAJ6770516.1"/>
    </source>
</evidence>
<dbReference type="Pfam" id="PF01453">
    <property type="entry name" value="B_lectin"/>
    <property type="match status" value="1"/>
</dbReference>
<comment type="caution">
    <text evidence="7">The sequence shown here is derived from an EMBL/GenBank/DDBJ whole genome shotgun (WGS) entry which is preliminary data.</text>
</comment>
<dbReference type="AlphaFoldDB" id="A0A9Q1AGR9"/>
<evidence type="ECO:0000256" key="1">
    <source>
        <dbReference type="ARBA" id="ARBA00022729"/>
    </source>
</evidence>
<dbReference type="Gene3D" id="2.90.10.10">
    <property type="entry name" value="Bulb-type lectin domain"/>
    <property type="match status" value="1"/>
</dbReference>
<evidence type="ECO:0000256" key="5">
    <source>
        <dbReference type="SAM" id="SignalP"/>
    </source>
</evidence>
<dbReference type="PANTHER" id="PTHR32444:SF235">
    <property type="entry name" value="OS01G0783900 PROTEIN"/>
    <property type="match status" value="1"/>
</dbReference>
<reference evidence="7" key="2">
    <citation type="journal article" date="2023" name="Int. J. Mol. Sci.">
        <title>De Novo Assembly and Annotation of 11 Diverse Shrub Willow (Salix) Genomes Reveals Novel Gene Organization in Sex-Linked Regions.</title>
        <authorList>
            <person name="Hyden B."/>
            <person name="Feng K."/>
            <person name="Yates T.B."/>
            <person name="Jawdy S."/>
            <person name="Cereghino C."/>
            <person name="Smart L.B."/>
            <person name="Muchero W."/>
        </authorList>
    </citation>
    <scope>NUCLEOTIDE SEQUENCE</scope>
    <source>
        <tissue evidence="7">Shoot tip</tissue>
    </source>
</reference>